<dbReference type="AlphaFoldDB" id="C6W302"/>
<reference evidence="1 2" key="1">
    <citation type="journal article" date="2009" name="Stand. Genomic Sci.">
        <title>Complete genome sequence of Dyadobacter fermentans type strain (NS114).</title>
        <authorList>
            <person name="Lang E."/>
            <person name="Lapidus A."/>
            <person name="Chertkov O."/>
            <person name="Brettin T."/>
            <person name="Detter J.C."/>
            <person name="Han C."/>
            <person name="Copeland A."/>
            <person name="Glavina Del Rio T."/>
            <person name="Nolan M."/>
            <person name="Chen F."/>
            <person name="Lucas S."/>
            <person name="Tice H."/>
            <person name="Cheng J.F."/>
            <person name="Land M."/>
            <person name="Hauser L."/>
            <person name="Chang Y.J."/>
            <person name="Jeffries C.D."/>
            <person name="Kopitz M."/>
            <person name="Bruce D."/>
            <person name="Goodwin L."/>
            <person name="Pitluck S."/>
            <person name="Ovchinnikova G."/>
            <person name="Pati A."/>
            <person name="Ivanova N."/>
            <person name="Mavrommatis K."/>
            <person name="Chen A."/>
            <person name="Palaniappan K."/>
            <person name="Chain P."/>
            <person name="Bristow J."/>
            <person name="Eisen J.A."/>
            <person name="Markowitz V."/>
            <person name="Hugenholtz P."/>
            <person name="Goker M."/>
            <person name="Rohde M."/>
            <person name="Kyrpides N.C."/>
            <person name="Klenk H.P."/>
        </authorList>
    </citation>
    <scope>NUCLEOTIDE SEQUENCE [LARGE SCALE GENOMIC DNA]</scope>
    <source>
        <strain evidence="2">ATCC 700827 / DSM 18053 / CIP 107007 / KCTC 52180 / NS114</strain>
    </source>
</reference>
<protein>
    <submittedName>
        <fullName evidence="1">Uncharacterized protein</fullName>
    </submittedName>
</protein>
<organism evidence="1 2">
    <name type="scientific">Dyadobacter fermentans (strain ATCC 700827 / DSM 18053 / CIP 107007 / KCTC 52180 / NS114)</name>
    <dbReference type="NCBI Taxonomy" id="471854"/>
    <lineage>
        <taxon>Bacteria</taxon>
        <taxon>Pseudomonadati</taxon>
        <taxon>Bacteroidota</taxon>
        <taxon>Cytophagia</taxon>
        <taxon>Cytophagales</taxon>
        <taxon>Spirosomataceae</taxon>
        <taxon>Dyadobacter</taxon>
    </lineage>
</organism>
<accession>C6W302</accession>
<evidence type="ECO:0000313" key="1">
    <source>
        <dbReference type="EMBL" id="ACT95715.1"/>
    </source>
</evidence>
<keyword evidence="2" id="KW-1185">Reference proteome</keyword>
<evidence type="ECO:0000313" key="2">
    <source>
        <dbReference type="Proteomes" id="UP000002011"/>
    </source>
</evidence>
<sequence length="64" mass="7157">MSCNKCVIKTTVPEVSTWGGRCAGRLLFADGRGFGATAKRVKEDIGLEKKWDLIESELKWKADR</sequence>
<dbReference type="EMBL" id="CP001619">
    <property type="protein sequence ID" value="ACT95715.1"/>
    <property type="molecule type" value="Genomic_DNA"/>
</dbReference>
<dbReference type="KEGG" id="dfe:Dfer_4514"/>
<proteinExistence type="predicted"/>
<gene>
    <name evidence="1" type="ordered locus">Dfer_4514</name>
</gene>
<dbReference type="Proteomes" id="UP000002011">
    <property type="component" value="Chromosome"/>
</dbReference>
<name>C6W302_DYAFD</name>
<dbReference type="HOGENOM" id="CLU_2860540_0_0_10"/>